<evidence type="ECO:0000313" key="2">
    <source>
        <dbReference type="Proteomes" id="UP000008909"/>
    </source>
</evidence>
<sequence>MDVHESRGSGNSVQVTILFKTKAVAIRGLNILNMCPPPRPCNLVQSNPMQLHTHSFQRHTPNKTCDNSEATGCLGIEKMIDMNYTHETINHTENFVDPTTGTHTQTIESLWHVYKMQNKHQCGTHRSLVD</sequence>
<proteinExistence type="predicted"/>
<dbReference type="AlphaFoldDB" id="G7YJP8"/>
<dbReference type="EMBL" id="DF143437">
    <property type="protein sequence ID" value="GAA53179.1"/>
    <property type="molecule type" value="Genomic_DNA"/>
</dbReference>
<evidence type="ECO:0000313" key="1">
    <source>
        <dbReference type="EMBL" id="GAA53179.1"/>
    </source>
</evidence>
<dbReference type="PANTHER" id="PTHR47163:SF2">
    <property type="entry name" value="SI:DKEY-17M8.2"/>
    <property type="match status" value="1"/>
</dbReference>
<gene>
    <name evidence="1" type="ORF">CLF_109714</name>
</gene>
<accession>G7YJP8</accession>
<dbReference type="Proteomes" id="UP000008909">
    <property type="component" value="Unassembled WGS sequence"/>
</dbReference>
<protein>
    <submittedName>
        <fullName evidence="1">Uncharacterized protein</fullName>
    </submittedName>
</protein>
<name>G7YJP8_CLOSI</name>
<dbReference type="InterPro" id="IPR053164">
    <property type="entry name" value="IS1016-like_transposase"/>
</dbReference>
<reference key="2">
    <citation type="submission" date="2011-10" db="EMBL/GenBank/DDBJ databases">
        <title>The genome and transcriptome sequence of Clonorchis sinensis provide insights into the carcinogenic liver fluke.</title>
        <authorList>
            <person name="Wang X."/>
            <person name="Huang Y."/>
            <person name="Chen W."/>
            <person name="Liu H."/>
            <person name="Guo L."/>
            <person name="Chen Y."/>
            <person name="Luo F."/>
            <person name="Zhou W."/>
            <person name="Sun J."/>
            <person name="Mao Q."/>
            <person name="Liang P."/>
            <person name="Zhou C."/>
            <person name="Tian Y."/>
            <person name="Men J."/>
            <person name="Lv X."/>
            <person name="Huang L."/>
            <person name="Zhou J."/>
            <person name="Hu Y."/>
            <person name="Li R."/>
            <person name="Zhang F."/>
            <person name="Lei H."/>
            <person name="Li X."/>
            <person name="Hu X."/>
            <person name="Liang C."/>
            <person name="Xu J."/>
            <person name="Wu Z."/>
            <person name="Yu X."/>
        </authorList>
    </citation>
    <scope>NUCLEOTIDE SEQUENCE</scope>
    <source>
        <strain>Henan</strain>
    </source>
</reference>
<reference evidence="1" key="1">
    <citation type="journal article" date="2011" name="Genome Biol.">
        <title>The draft genome of the carcinogenic human liver fluke Clonorchis sinensis.</title>
        <authorList>
            <person name="Wang X."/>
            <person name="Chen W."/>
            <person name="Huang Y."/>
            <person name="Sun J."/>
            <person name="Men J."/>
            <person name="Liu H."/>
            <person name="Luo F."/>
            <person name="Guo L."/>
            <person name="Lv X."/>
            <person name="Deng C."/>
            <person name="Zhou C."/>
            <person name="Fan Y."/>
            <person name="Li X."/>
            <person name="Huang L."/>
            <person name="Hu Y."/>
            <person name="Liang C."/>
            <person name="Hu X."/>
            <person name="Xu J."/>
            <person name="Yu X."/>
        </authorList>
    </citation>
    <scope>NUCLEOTIDE SEQUENCE [LARGE SCALE GENOMIC DNA]</scope>
    <source>
        <strain evidence="1">Henan</strain>
    </source>
</reference>
<dbReference type="PANTHER" id="PTHR47163">
    <property type="entry name" value="DDE_TNP_IS1595 DOMAIN-CONTAINING PROTEIN"/>
    <property type="match status" value="1"/>
</dbReference>
<keyword evidence="2" id="KW-1185">Reference proteome</keyword>
<organism evidence="1 2">
    <name type="scientific">Clonorchis sinensis</name>
    <name type="common">Chinese liver fluke</name>
    <dbReference type="NCBI Taxonomy" id="79923"/>
    <lineage>
        <taxon>Eukaryota</taxon>
        <taxon>Metazoa</taxon>
        <taxon>Spiralia</taxon>
        <taxon>Lophotrochozoa</taxon>
        <taxon>Platyhelminthes</taxon>
        <taxon>Trematoda</taxon>
        <taxon>Digenea</taxon>
        <taxon>Opisthorchiida</taxon>
        <taxon>Opisthorchiata</taxon>
        <taxon>Opisthorchiidae</taxon>
        <taxon>Clonorchis</taxon>
    </lineage>
</organism>